<dbReference type="InterPro" id="IPR009560">
    <property type="entry name" value="DUF1176"/>
</dbReference>
<dbReference type="Proteomes" id="UP000471465">
    <property type="component" value="Unassembled WGS sequence"/>
</dbReference>
<reference evidence="1 2" key="1">
    <citation type="submission" date="2019-09" db="EMBL/GenBank/DDBJ databases">
        <title>Draft genome sequence of Psychrobacter nivimaris LAMA 639, in search for biotechnological relevant genes.</title>
        <authorList>
            <person name="Lima A.O.S."/>
            <person name="Staloch B.E.K."/>
            <person name="Freitas R.C."/>
            <person name="Niero H."/>
            <person name="Silva M.A.C."/>
        </authorList>
    </citation>
    <scope>NUCLEOTIDE SEQUENCE [LARGE SCALE GENOMIC DNA]</scope>
    <source>
        <strain evidence="1 2">LAMA 639</strain>
    </source>
</reference>
<dbReference type="Pfam" id="PF06674">
    <property type="entry name" value="DUF1176"/>
    <property type="match status" value="1"/>
</dbReference>
<dbReference type="EMBL" id="VZIZ01000014">
    <property type="protein sequence ID" value="KAF0568946.1"/>
    <property type="molecule type" value="Genomic_DNA"/>
</dbReference>
<gene>
    <name evidence="1" type="ORF">FQV37_450</name>
</gene>
<name>A0A6N7C0Q9_9GAMM</name>
<keyword evidence="2" id="KW-1185">Reference proteome</keyword>
<protein>
    <submittedName>
        <fullName evidence="1">DUF1176 domain-containing protein</fullName>
    </submittedName>
</protein>
<dbReference type="RefSeq" id="WP_240990965.1">
    <property type="nucleotide sequence ID" value="NZ_VZIZ01000014.1"/>
</dbReference>
<accession>A0A6N7C0Q9</accession>
<organism evidence="1 2">
    <name type="scientific">Psychrobacter nivimaris</name>
    <dbReference type="NCBI Taxonomy" id="281738"/>
    <lineage>
        <taxon>Bacteria</taxon>
        <taxon>Pseudomonadati</taxon>
        <taxon>Pseudomonadota</taxon>
        <taxon>Gammaproteobacteria</taxon>
        <taxon>Moraxellales</taxon>
        <taxon>Moraxellaceae</taxon>
        <taxon>Psychrobacter</taxon>
    </lineage>
</organism>
<evidence type="ECO:0000313" key="2">
    <source>
        <dbReference type="Proteomes" id="UP000471465"/>
    </source>
</evidence>
<sequence>MKDNNYINNMSLSKGVDLTGVSRSGITYDDNKYDDNSYKDSAQFNKNPKNIIVEYYSENIPKKIKEQSTYMIKNKILLPVLAALSTALFSTTSMANTSTEFTSQDWQVACDNTRTCRLAGYQAENNSEFPVSILLVRRAGANAGVDGKVKLGGAKDSSSKALMQLGNRHRISLFINDKDYGETKPYSAAAGNAELTQAQVTALLEALTKSSKITLALRNSRWQLSDKGASAAMLKADEFQGRVGTSSAFIKNEDAIKSSSGILPPKAAPVLRFVVPSAKADDGNDKKFVMRSSQLASLVKGTMKDADSVCPNLSDKSPWRISRLNGSQLLAQHECWTGAYNAGAGVWVINDSKPYKPTLVTTNATGYDKGKLTSVQKGRGIGDCMSKTDWLWTGRAFEKSHESTTGLCRLIEAGGAWQLPTYVTEVKVVR</sequence>
<evidence type="ECO:0000313" key="1">
    <source>
        <dbReference type="EMBL" id="KAF0568946.1"/>
    </source>
</evidence>
<comment type="caution">
    <text evidence="1">The sequence shown here is derived from an EMBL/GenBank/DDBJ whole genome shotgun (WGS) entry which is preliminary data.</text>
</comment>
<proteinExistence type="predicted"/>
<dbReference type="AlphaFoldDB" id="A0A6N7C0Q9"/>